<evidence type="ECO:0000256" key="5">
    <source>
        <dbReference type="ARBA" id="ARBA00022598"/>
    </source>
</evidence>
<dbReference type="CDD" id="cd07956">
    <property type="entry name" value="Anticodon_Ia_Arg"/>
    <property type="match status" value="1"/>
</dbReference>
<proteinExistence type="inferred from homology"/>
<protein>
    <recommendedName>
        <fullName evidence="11">Arginine--tRNA ligase</fullName>
        <ecNumber evidence="11">6.1.1.19</ecNumber>
    </recommendedName>
    <alternativeName>
        <fullName evidence="11">Arginyl-tRNA synthetase</fullName>
        <shortName evidence="11">ArgRS</shortName>
    </alternativeName>
</protein>
<dbReference type="InterPro" id="IPR036695">
    <property type="entry name" value="Arg-tRNA-synth_N_sf"/>
</dbReference>
<evidence type="ECO:0000256" key="11">
    <source>
        <dbReference type="HAMAP-Rule" id="MF_00123"/>
    </source>
</evidence>
<gene>
    <name evidence="11" type="primary">argS</name>
    <name evidence="15" type="ORF">FHR98_001832</name>
</gene>
<feature type="domain" description="Arginyl tRNA synthetase N-terminal" evidence="14">
    <location>
        <begin position="5"/>
        <end position="94"/>
    </location>
</feature>
<evidence type="ECO:0000256" key="1">
    <source>
        <dbReference type="ARBA" id="ARBA00004496"/>
    </source>
</evidence>
<dbReference type="FunFam" id="3.40.50.620:FF:000062">
    <property type="entry name" value="Arginine--tRNA ligase"/>
    <property type="match status" value="1"/>
</dbReference>
<name>A0A839SX35_9PROT</name>
<reference evidence="15 16" key="1">
    <citation type="submission" date="2020-08" db="EMBL/GenBank/DDBJ databases">
        <title>Genomic Encyclopedia of Type Strains, Phase III (KMG-III): the genomes of soil and plant-associated and newly described type strains.</title>
        <authorList>
            <person name="Whitman W."/>
        </authorList>
    </citation>
    <scope>NUCLEOTIDE SEQUENCE [LARGE SCALE GENOMIC DNA]</scope>
    <source>
        <strain evidence="15 16">CECT 8803</strain>
    </source>
</reference>
<feature type="domain" description="DALR anticodon binding" evidence="13">
    <location>
        <begin position="452"/>
        <end position="583"/>
    </location>
</feature>
<evidence type="ECO:0000256" key="4">
    <source>
        <dbReference type="ARBA" id="ARBA00022490"/>
    </source>
</evidence>
<dbReference type="InterPro" id="IPR001278">
    <property type="entry name" value="Arg-tRNA-ligase"/>
</dbReference>
<evidence type="ECO:0000256" key="9">
    <source>
        <dbReference type="ARBA" id="ARBA00023146"/>
    </source>
</evidence>
<comment type="similarity">
    <text evidence="2 11 12">Belongs to the class-I aminoacyl-tRNA synthetase family.</text>
</comment>
<dbReference type="RefSeq" id="WP_183416361.1">
    <property type="nucleotide sequence ID" value="NZ_JACHXA010000004.1"/>
</dbReference>
<comment type="caution">
    <text evidence="15">The sequence shown here is derived from an EMBL/GenBank/DDBJ whole genome shotgun (WGS) entry which is preliminary data.</text>
</comment>
<dbReference type="InterPro" id="IPR035684">
    <property type="entry name" value="ArgRS_core"/>
</dbReference>
<evidence type="ECO:0000259" key="14">
    <source>
        <dbReference type="SMART" id="SM01016"/>
    </source>
</evidence>
<dbReference type="InterPro" id="IPR014729">
    <property type="entry name" value="Rossmann-like_a/b/a_fold"/>
</dbReference>
<evidence type="ECO:0000313" key="16">
    <source>
        <dbReference type="Proteomes" id="UP000581135"/>
    </source>
</evidence>
<feature type="short sequence motif" description="'HIGH' region" evidence="11">
    <location>
        <begin position="131"/>
        <end position="141"/>
    </location>
</feature>
<dbReference type="NCBIfam" id="TIGR00456">
    <property type="entry name" value="argS"/>
    <property type="match status" value="1"/>
</dbReference>
<accession>A0A839SX35</accession>
<keyword evidence="6 11" id="KW-0547">Nucleotide-binding</keyword>
<dbReference type="SMART" id="SM00836">
    <property type="entry name" value="DALR_1"/>
    <property type="match status" value="1"/>
</dbReference>
<evidence type="ECO:0000256" key="8">
    <source>
        <dbReference type="ARBA" id="ARBA00022917"/>
    </source>
</evidence>
<keyword evidence="8 11" id="KW-0648">Protein biosynthesis</keyword>
<organism evidence="15 16">
    <name type="scientific">Limibacillus halophilus</name>
    <dbReference type="NCBI Taxonomy" id="1579333"/>
    <lineage>
        <taxon>Bacteria</taxon>
        <taxon>Pseudomonadati</taxon>
        <taxon>Pseudomonadota</taxon>
        <taxon>Alphaproteobacteria</taxon>
        <taxon>Rhodospirillales</taxon>
        <taxon>Rhodovibrionaceae</taxon>
        <taxon>Limibacillus</taxon>
    </lineage>
</organism>
<dbReference type="HAMAP" id="MF_00123">
    <property type="entry name" value="Arg_tRNA_synth"/>
    <property type="match status" value="1"/>
</dbReference>
<dbReference type="PANTHER" id="PTHR11956">
    <property type="entry name" value="ARGINYL-TRNA SYNTHETASE"/>
    <property type="match status" value="1"/>
</dbReference>
<keyword evidence="7 11" id="KW-0067">ATP-binding</keyword>
<evidence type="ECO:0000256" key="10">
    <source>
        <dbReference type="ARBA" id="ARBA00049339"/>
    </source>
</evidence>
<dbReference type="AlphaFoldDB" id="A0A839SX35"/>
<dbReference type="Gene3D" id="1.10.730.10">
    <property type="entry name" value="Isoleucyl-tRNA Synthetase, Domain 1"/>
    <property type="match status" value="1"/>
</dbReference>
<dbReference type="GO" id="GO:0005737">
    <property type="term" value="C:cytoplasm"/>
    <property type="evidence" value="ECO:0007669"/>
    <property type="project" value="UniProtKB-SubCell"/>
</dbReference>
<dbReference type="Pfam" id="PF05746">
    <property type="entry name" value="DALR_1"/>
    <property type="match status" value="1"/>
</dbReference>
<dbReference type="InterPro" id="IPR008909">
    <property type="entry name" value="DALR_anticod-bd"/>
</dbReference>
<dbReference type="Proteomes" id="UP000581135">
    <property type="component" value="Unassembled WGS sequence"/>
</dbReference>
<dbReference type="SUPFAM" id="SSF47323">
    <property type="entry name" value="Anticodon-binding domain of a subclass of class I aminoacyl-tRNA synthetases"/>
    <property type="match status" value="1"/>
</dbReference>
<dbReference type="InterPro" id="IPR005148">
    <property type="entry name" value="Arg-tRNA-synth_N"/>
</dbReference>
<dbReference type="PROSITE" id="PS00178">
    <property type="entry name" value="AA_TRNA_LIGASE_I"/>
    <property type="match status" value="1"/>
</dbReference>
<dbReference type="Pfam" id="PF03485">
    <property type="entry name" value="Arg_tRNA_synt_N"/>
    <property type="match status" value="1"/>
</dbReference>
<dbReference type="Pfam" id="PF00750">
    <property type="entry name" value="tRNA-synt_1d"/>
    <property type="match status" value="1"/>
</dbReference>
<dbReference type="GO" id="GO:0005524">
    <property type="term" value="F:ATP binding"/>
    <property type="evidence" value="ECO:0007669"/>
    <property type="project" value="UniProtKB-UniRule"/>
</dbReference>
<dbReference type="FunFam" id="1.10.730.10:FF:000008">
    <property type="entry name" value="Arginine--tRNA ligase"/>
    <property type="match status" value="1"/>
</dbReference>
<evidence type="ECO:0000256" key="7">
    <source>
        <dbReference type="ARBA" id="ARBA00022840"/>
    </source>
</evidence>
<keyword evidence="4 11" id="KW-0963">Cytoplasm</keyword>
<dbReference type="PRINTS" id="PR01038">
    <property type="entry name" value="TRNASYNTHARG"/>
</dbReference>
<comment type="catalytic activity">
    <reaction evidence="10 11">
        <text>tRNA(Arg) + L-arginine + ATP = L-arginyl-tRNA(Arg) + AMP + diphosphate</text>
        <dbReference type="Rhea" id="RHEA:20301"/>
        <dbReference type="Rhea" id="RHEA-COMP:9658"/>
        <dbReference type="Rhea" id="RHEA-COMP:9673"/>
        <dbReference type="ChEBI" id="CHEBI:30616"/>
        <dbReference type="ChEBI" id="CHEBI:32682"/>
        <dbReference type="ChEBI" id="CHEBI:33019"/>
        <dbReference type="ChEBI" id="CHEBI:78442"/>
        <dbReference type="ChEBI" id="CHEBI:78513"/>
        <dbReference type="ChEBI" id="CHEBI:456215"/>
        <dbReference type="EC" id="6.1.1.19"/>
    </reaction>
</comment>
<keyword evidence="9 11" id="KW-0030">Aminoacyl-tRNA synthetase</keyword>
<keyword evidence="16" id="KW-1185">Reference proteome</keyword>
<evidence type="ECO:0000259" key="13">
    <source>
        <dbReference type="SMART" id="SM00836"/>
    </source>
</evidence>
<dbReference type="Gene3D" id="3.30.1360.70">
    <property type="entry name" value="Arginyl tRNA synthetase N-terminal domain"/>
    <property type="match status" value="1"/>
</dbReference>
<dbReference type="SMART" id="SM01016">
    <property type="entry name" value="Arg_tRNA_synt_N"/>
    <property type="match status" value="1"/>
</dbReference>
<dbReference type="EC" id="6.1.1.19" evidence="11"/>
<dbReference type="InterPro" id="IPR001412">
    <property type="entry name" value="aa-tRNA-synth_I_CS"/>
</dbReference>
<comment type="subcellular location">
    <subcellularLocation>
        <location evidence="1 11">Cytoplasm</location>
    </subcellularLocation>
</comment>
<evidence type="ECO:0000256" key="12">
    <source>
        <dbReference type="RuleBase" id="RU363038"/>
    </source>
</evidence>
<dbReference type="SUPFAM" id="SSF52374">
    <property type="entry name" value="Nucleotidylyl transferase"/>
    <property type="match status" value="1"/>
</dbReference>
<comment type="subunit">
    <text evidence="3 11">Monomer.</text>
</comment>
<sequence>MNIFNYFSQKINVVIGEMQAAGEVPPNLDLQRVSAEAPRDTNHGDVATNAALVLSKAAGMNPRAFAEMLSARLALLPDVSASEVAGPGFINLRLSNLFWQERLREIIQAGTDYGSCELGGGRKVNVEYVSANPTGPLTVGHARGAVVGDALAAILEKAGYDVCREYYINDAGTQVDTLAQSAYLRYREALGEDIGEIPPGFYPGDYLKDVGQALAEAEGDSLVTLPEAEWFPRVRSFAIDALMTEVRNNLAALGIHQDEFSSERALVAAGGVEEVASFLKARGLIYEGVLEPPKGMKPDDWEPRPQTLFRSTDFGDDVDRPLKKSDGTWTYFAGDMAYHLDKFRRGYKLQIDVWGADHGGYIKRMQSAVKALTEGQGTLHIVLCQLVKLLRGGDPVKMSKRAGTFITLQDVIDEVGKDALRFIMLTRKSDQHLEFDLEKVMEQSRENPVFYVQYAHARCRSVLRHAASEMPEIPQDTVGMLAAPYNLLTDPEELALIKVMAGWPKVVEGAAEAYEPHRVAFYLYDLAAAFHQLWNKGRDDAQLRFLLDDQPELTRARLALVQALATVIASGLAVMGVEPVEEM</sequence>
<evidence type="ECO:0000256" key="6">
    <source>
        <dbReference type="ARBA" id="ARBA00022741"/>
    </source>
</evidence>
<evidence type="ECO:0000256" key="2">
    <source>
        <dbReference type="ARBA" id="ARBA00005594"/>
    </source>
</evidence>
<dbReference type="PANTHER" id="PTHR11956:SF5">
    <property type="entry name" value="ARGININE--TRNA LIGASE, CYTOPLASMIC"/>
    <property type="match status" value="1"/>
</dbReference>
<dbReference type="InterPro" id="IPR009080">
    <property type="entry name" value="tRNAsynth_Ia_anticodon-bd"/>
</dbReference>
<dbReference type="GO" id="GO:0006420">
    <property type="term" value="P:arginyl-tRNA aminoacylation"/>
    <property type="evidence" value="ECO:0007669"/>
    <property type="project" value="UniProtKB-UniRule"/>
</dbReference>
<dbReference type="CDD" id="cd00671">
    <property type="entry name" value="ArgRS_core"/>
    <property type="match status" value="1"/>
</dbReference>
<keyword evidence="5 11" id="KW-0436">Ligase</keyword>
<dbReference type="SUPFAM" id="SSF55190">
    <property type="entry name" value="Arginyl-tRNA synthetase (ArgRS), N-terminal 'additional' domain"/>
    <property type="match status" value="1"/>
</dbReference>
<dbReference type="EMBL" id="JACHXA010000004">
    <property type="protein sequence ID" value="MBB3065545.1"/>
    <property type="molecule type" value="Genomic_DNA"/>
</dbReference>
<evidence type="ECO:0000313" key="15">
    <source>
        <dbReference type="EMBL" id="MBB3065545.1"/>
    </source>
</evidence>
<evidence type="ECO:0000256" key="3">
    <source>
        <dbReference type="ARBA" id="ARBA00011245"/>
    </source>
</evidence>
<dbReference type="Gene3D" id="3.40.50.620">
    <property type="entry name" value="HUPs"/>
    <property type="match status" value="1"/>
</dbReference>
<dbReference type="GO" id="GO:0004814">
    <property type="term" value="F:arginine-tRNA ligase activity"/>
    <property type="evidence" value="ECO:0007669"/>
    <property type="project" value="UniProtKB-UniRule"/>
</dbReference>